<keyword evidence="3" id="KW-1185">Reference proteome</keyword>
<dbReference type="PANTHER" id="PTHR30093">
    <property type="entry name" value="GENERAL SECRETION PATHWAY PROTEIN G"/>
    <property type="match status" value="1"/>
</dbReference>
<dbReference type="NCBIfam" id="TIGR02532">
    <property type="entry name" value="IV_pilin_GFxxxE"/>
    <property type="match status" value="1"/>
</dbReference>
<evidence type="ECO:0000256" key="1">
    <source>
        <dbReference type="SAM" id="Phobius"/>
    </source>
</evidence>
<gene>
    <name evidence="2" type="ORF">QEH59_06840</name>
</gene>
<dbReference type="EMBL" id="JARXIC010000008">
    <property type="protein sequence ID" value="MDQ8194133.1"/>
    <property type="molecule type" value="Genomic_DNA"/>
</dbReference>
<keyword evidence="1" id="KW-0472">Membrane</keyword>
<evidence type="ECO:0000313" key="2">
    <source>
        <dbReference type="EMBL" id="MDQ8194133.1"/>
    </source>
</evidence>
<proteinExistence type="predicted"/>
<organism evidence="2 3">
    <name type="scientific">Thalassobacterium sedimentorum</name>
    <dbReference type="NCBI Taxonomy" id="3041258"/>
    <lineage>
        <taxon>Bacteria</taxon>
        <taxon>Pseudomonadati</taxon>
        <taxon>Verrucomicrobiota</taxon>
        <taxon>Opitutia</taxon>
        <taxon>Puniceicoccales</taxon>
        <taxon>Coraliomargaritaceae</taxon>
        <taxon>Thalassobacterium</taxon>
    </lineage>
</organism>
<dbReference type="SUPFAM" id="SSF54523">
    <property type="entry name" value="Pili subunits"/>
    <property type="match status" value="1"/>
</dbReference>
<dbReference type="PANTHER" id="PTHR30093:SF2">
    <property type="entry name" value="TYPE II SECRETION SYSTEM PROTEIN H"/>
    <property type="match status" value="1"/>
</dbReference>
<accession>A0ABU1AJ00</accession>
<reference evidence="2 3" key="1">
    <citation type="submission" date="2023-04" db="EMBL/GenBank/DDBJ databases">
        <title>A novel bacteria isolated from coastal sediment.</title>
        <authorList>
            <person name="Liu X.-J."/>
            <person name="Du Z.-J."/>
        </authorList>
    </citation>
    <scope>NUCLEOTIDE SEQUENCE [LARGE SCALE GENOMIC DNA]</scope>
    <source>
        <strain evidence="2 3">SDUM461004</strain>
    </source>
</reference>
<dbReference type="Pfam" id="PF07963">
    <property type="entry name" value="N_methyl"/>
    <property type="match status" value="1"/>
</dbReference>
<evidence type="ECO:0000313" key="3">
    <source>
        <dbReference type="Proteomes" id="UP001243717"/>
    </source>
</evidence>
<protein>
    <submittedName>
        <fullName evidence="2">Prepilin-type N-terminal cleavage/methylation domain-containing protein</fullName>
    </submittedName>
</protein>
<name>A0ABU1AJ00_9BACT</name>
<feature type="transmembrane region" description="Helical" evidence="1">
    <location>
        <begin position="12"/>
        <end position="35"/>
    </location>
</feature>
<keyword evidence="1" id="KW-1133">Transmembrane helix</keyword>
<dbReference type="InterPro" id="IPR045584">
    <property type="entry name" value="Pilin-like"/>
</dbReference>
<dbReference type="RefSeq" id="WP_308984616.1">
    <property type="nucleotide sequence ID" value="NZ_JARXIC010000008.1"/>
</dbReference>
<dbReference type="Gene3D" id="3.30.700.10">
    <property type="entry name" value="Glycoprotein, Type 4 Pilin"/>
    <property type="match status" value="1"/>
</dbReference>
<comment type="caution">
    <text evidence="2">The sequence shown here is derived from an EMBL/GenBank/DDBJ whole genome shotgun (WGS) entry which is preliminary data.</text>
</comment>
<keyword evidence="1" id="KW-0812">Transmembrane</keyword>
<sequence>MKTKSTPRSGFTLIELLTVIAIIGILAAILIPAVGKVREVANKSKSSSNMRSIAVSYATYSTSGGRVRTLTKAKMDADTDITLDNVAGVAQFLAKNSDLTDASIWIIESDPAVADYSATLPAIVGYRDSDNAFQTATEWVQAVPVGYDFAIGVSGNAPTSTTPLIWTRGLTTSGTWGQYTPWGLGGHIAYLDGHVSFYTELGTEDGQLVDPDDGSLTVNIQEIHDSEDIMLAPEYTGNSSQ</sequence>
<dbReference type="PROSITE" id="PS00409">
    <property type="entry name" value="PROKAR_NTER_METHYL"/>
    <property type="match status" value="1"/>
</dbReference>
<dbReference type="Proteomes" id="UP001243717">
    <property type="component" value="Unassembled WGS sequence"/>
</dbReference>
<dbReference type="InterPro" id="IPR012902">
    <property type="entry name" value="N_methyl_site"/>
</dbReference>